<dbReference type="Pfam" id="PF02514">
    <property type="entry name" value="CobN-Mg_chel"/>
    <property type="match status" value="1"/>
</dbReference>
<proteinExistence type="predicted"/>
<dbReference type="PANTHER" id="PTHR44119:SF4">
    <property type="entry name" value="AEROBIC COBALTOCHELATASE SUBUNIT COBN"/>
    <property type="match status" value="1"/>
</dbReference>
<gene>
    <name evidence="2" type="ORF">WY13_02909</name>
</gene>
<dbReference type="PATRIC" id="fig|1538.10.peg.3227"/>
<name>A0A168MDW7_9CLOT</name>
<sequence length="239" mass="27880">MILFLSNIFANSNYKFTKPKPLPCEGIYHPKYESTLTLEEYLQKKYDPGLPTIGIWFLHVLINMVSFSTTVLDEKSKNVFDRLDIPVIKAILFLNKKEERENSFQQLNSMNTAISTDMPELDANLASVPVVFKNISFIDSLTGAKITKYAAEKEYISKLVHLILNLYLIHKKTVTTFYNYPSCNYSIELHFFRFHTVCYEYFNRDENSKNIMFNNGLIEKIMLTFQKLYITINAKAMKI</sequence>
<dbReference type="AlphaFoldDB" id="A0A168MDW7"/>
<dbReference type="Proteomes" id="UP000077407">
    <property type="component" value="Unassembled WGS sequence"/>
</dbReference>
<evidence type="ECO:0000313" key="3">
    <source>
        <dbReference type="Proteomes" id="UP000077407"/>
    </source>
</evidence>
<feature type="domain" description="CobN/magnesium chelatase" evidence="1">
    <location>
        <begin position="59"/>
        <end position="172"/>
    </location>
</feature>
<dbReference type="OrthoDB" id="9757976at2"/>
<dbReference type="PANTHER" id="PTHR44119">
    <property type="entry name" value="MAGNESIUM-CHELATASE SUBUNIT CHLH, CHLOROPLASTIC"/>
    <property type="match status" value="1"/>
</dbReference>
<evidence type="ECO:0000313" key="2">
    <source>
        <dbReference type="EMBL" id="OAA84564.1"/>
    </source>
</evidence>
<accession>A0A168MDW7</accession>
<comment type="caution">
    <text evidence="2">The sequence shown here is derived from an EMBL/GenBank/DDBJ whole genome shotgun (WGS) entry which is preliminary data.</text>
</comment>
<organism evidence="2 3">
    <name type="scientific">Clostridium ljungdahlii</name>
    <dbReference type="NCBI Taxonomy" id="1538"/>
    <lineage>
        <taxon>Bacteria</taxon>
        <taxon>Bacillati</taxon>
        <taxon>Bacillota</taxon>
        <taxon>Clostridia</taxon>
        <taxon>Eubacteriales</taxon>
        <taxon>Clostridiaceae</taxon>
        <taxon>Clostridium</taxon>
    </lineage>
</organism>
<reference evidence="2 3" key="1">
    <citation type="journal article" date="2015" name="Biotechnol. Bioeng.">
        <title>Genome sequence and phenotypic characterization of Caulobacter segnis.</title>
        <authorList>
            <person name="Patel S."/>
            <person name="Fletcher B."/>
            <person name="Scott D.C."/>
            <person name="Ely B."/>
        </authorList>
    </citation>
    <scope>NUCLEOTIDE SEQUENCE [LARGE SCALE GENOMIC DNA]</scope>
    <source>
        <strain evidence="2 3">ERI-2</strain>
    </source>
</reference>
<protein>
    <submittedName>
        <fullName evidence="2">Cobaltochelatase subunit CobN</fullName>
    </submittedName>
</protein>
<dbReference type="InterPro" id="IPR003672">
    <property type="entry name" value="CobN/Mg_chltase"/>
</dbReference>
<evidence type="ECO:0000259" key="1">
    <source>
        <dbReference type="Pfam" id="PF02514"/>
    </source>
</evidence>
<dbReference type="EMBL" id="LITT01000036">
    <property type="protein sequence ID" value="OAA84564.1"/>
    <property type="molecule type" value="Genomic_DNA"/>
</dbReference>